<feature type="compositionally biased region" description="Polar residues" evidence="1">
    <location>
        <begin position="921"/>
        <end position="934"/>
    </location>
</feature>
<feature type="compositionally biased region" description="Polar residues" evidence="1">
    <location>
        <begin position="452"/>
        <end position="470"/>
    </location>
</feature>
<dbReference type="Gene3D" id="2.30.42.10">
    <property type="match status" value="1"/>
</dbReference>
<feature type="compositionally biased region" description="Basic and acidic residues" evidence="1">
    <location>
        <begin position="536"/>
        <end position="546"/>
    </location>
</feature>
<evidence type="ECO:0000313" key="3">
    <source>
        <dbReference type="EMBL" id="CAH0391930.1"/>
    </source>
</evidence>
<dbReference type="SUPFAM" id="SSF50156">
    <property type="entry name" value="PDZ domain-like"/>
    <property type="match status" value="1"/>
</dbReference>
<feature type="region of interest" description="Disordered" evidence="1">
    <location>
        <begin position="917"/>
        <end position="953"/>
    </location>
</feature>
<feature type="region of interest" description="Disordered" evidence="1">
    <location>
        <begin position="830"/>
        <end position="874"/>
    </location>
</feature>
<dbReference type="SMART" id="SM00228">
    <property type="entry name" value="PDZ"/>
    <property type="match status" value="1"/>
</dbReference>
<organism evidence="3 4">
    <name type="scientific">Bemisia tabaci</name>
    <name type="common">Sweetpotato whitefly</name>
    <name type="synonym">Aleurodes tabaci</name>
    <dbReference type="NCBI Taxonomy" id="7038"/>
    <lineage>
        <taxon>Eukaryota</taxon>
        <taxon>Metazoa</taxon>
        <taxon>Ecdysozoa</taxon>
        <taxon>Arthropoda</taxon>
        <taxon>Hexapoda</taxon>
        <taxon>Insecta</taxon>
        <taxon>Pterygota</taxon>
        <taxon>Neoptera</taxon>
        <taxon>Paraneoptera</taxon>
        <taxon>Hemiptera</taxon>
        <taxon>Sternorrhyncha</taxon>
        <taxon>Aleyrodoidea</taxon>
        <taxon>Aleyrodidae</taxon>
        <taxon>Aleyrodinae</taxon>
        <taxon>Bemisia</taxon>
    </lineage>
</organism>
<evidence type="ECO:0000256" key="1">
    <source>
        <dbReference type="SAM" id="MobiDB-lite"/>
    </source>
</evidence>
<feature type="region of interest" description="Disordered" evidence="1">
    <location>
        <begin position="108"/>
        <end position="145"/>
    </location>
</feature>
<sequence length="1131" mass="123152">MIPARIGKRPNLTDVVCVFAGVSKTMDSLLAISSSPSTAHSLPPPPSFSRLPPDGHEFPFPPNYQETGPLALPQVPSADGDADCTAANMKLICSPEVTSIKPSYFNGTAAKGDEPPPTRTFTASDGFKKMGSASWRNDEKSEKSVRDKIAMFSNRQSDQNPEPEGSLKKLNRFKSSENVCSQNDLVDCALGSSTAKSLSRSYMNVNKIGNHTDRHCQAFSRSTLRRSPDLEATPNARSFILNSKLHSSPPELDFGIRTQNTVDLALSSSSSAYSSCSPESSLSPTSSPSYVIGSSCTLPRKTDDLDPGISTMTRATSFSGGMRPHNRSQSLVDVGNLQNRYPNEKPFSNSDTANRQASLNNLIEQRRRSMSKLRGLVIPEKVTEISNLNQTILDLPEIKTEIKISCDNDDRNLKSNVNYPLKNRFNSLTNQQNNFRRHSNDSNKDSHLANLYSPQTKENLGRSWKSQLPTNEIPKYSPAFKRKSLTVCSKPANSIDRNQTNTNSNNINSSSPLSRKLSATLSPRPYPYTNGNLSDSKTDKSPLDFGKRFETKRNGYLIPTSLTTDKLKLDYEEVGRDGGGGDSDSDSAVSSSRSSISPPMSPMPEPNCHHLNEDDRHMNNTEKLLHRTLSSDTTASAASSTTSTLTSGSQASSSSGGAPSKRVLKPQSVEAINRKNVLTSAKYSCGLDSKIGSPLIQRKFEEKTGSTASLGDDLAADLEFLNYLEKTVCRKNGHEEKEPRAGSESVFHQPTDTPDGNVEIAYLNVTEPATPETESDQSQNSLSSESTNGQSQVDLNGNEPKPFFGPKSSSRYDDHDTPLIKKLSKEFNIPINDDMSDLSPSKDSKPKMERLLSPEPYRPEHRRSVLSPDPYRESHVDETKAKFLSQDRKDAGAKVTGRTAINTHRSVSVNDIRKAFEKPEQTVTPPHSKNSLSKVANHARVSSLDSTASDDSLLPPYGSVSNLHREQFGSISSLASSTSLISQQELQQLIDDANQTAEEAGGEGNGHEVAVIVLHRDVPGASIGITLADSEAVKYDPPVTVTLIKDGAGLGFSLEGGKDSPVGDQPLTVKKIFSGGCAEKCGQLSIGDELLKVNETDVTVMTRIEAWSLMKRLDNGKVTLTVRHVSEKKET</sequence>
<accession>A0A9P0AFT9</accession>
<feature type="compositionally biased region" description="Basic and acidic residues" evidence="1">
    <location>
        <begin position="438"/>
        <end position="447"/>
    </location>
</feature>
<feature type="compositionally biased region" description="Low complexity" evidence="1">
    <location>
        <begin position="629"/>
        <end position="660"/>
    </location>
</feature>
<feature type="compositionally biased region" description="Basic and acidic residues" evidence="1">
    <location>
        <begin position="840"/>
        <end position="863"/>
    </location>
</feature>
<name>A0A9P0AFT9_BEMTA</name>
<dbReference type="InterPro" id="IPR001478">
    <property type="entry name" value="PDZ"/>
</dbReference>
<feature type="region of interest" description="Disordered" evidence="1">
    <location>
        <begin position="769"/>
        <end position="816"/>
    </location>
</feature>
<dbReference type="InterPro" id="IPR036034">
    <property type="entry name" value="PDZ_sf"/>
</dbReference>
<feature type="domain" description="PDZ" evidence="2">
    <location>
        <begin position="1040"/>
        <end position="1112"/>
    </location>
</feature>
<feature type="compositionally biased region" description="Low complexity" evidence="1">
    <location>
        <begin position="942"/>
        <end position="953"/>
    </location>
</feature>
<feature type="region of interest" description="Disordered" evidence="1">
    <location>
        <begin position="429"/>
        <end position="476"/>
    </location>
</feature>
<evidence type="ECO:0000313" key="4">
    <source>
        <dbReference type="Proteomes" id="UP001152759"/>
    </source>
</evidence>
<dbReference type="Proteomes" id="UP001152759">
    <property type="component" value="Chromosome 6"/>
</dbReference>
<gene>
    <name evidence="3" type="ORF">BEMITA_LOCUS10501</name>
</gene>
<proteinExistence type="predicted"/>
<reference evidence="3" key="1">
    <citation type="submission" date="2021-12" db="EMBL/GenBank/DDBJ databases">
        <authorList>
            <person name="King R."/>
        </authorList>
    </citation>
    <scope>NUCLEOTIDE SEQUENCE</scope>
</reference>
<feature type="compositionally biased region" description="Low complexity" evidence="1">
    <location>
        <begin position="776"/>
        <end position="788"/>
    </location>
</feature>
<dbReference type="PANTHER" id="PTHR11324:SF16">
    <property type="entry name" value="PDZ DOMAIN-CONTAINING PROTEIN 2"/>
    <property type="match status" value="1"/>
</dbReference>
<feature type="region of interest" description="Disordered" evidence="1">
    <location>
        <begin position="573"/>
        <end position="615"/>
    </location>
</feature>
<protein>
    <recommendedName>
        <fullName evidence="2">PDZ domain-containing protein</fullName>
    </recommendedName>
</protein>
<evidence type="ECO:0000259" key="2">
    <source>
        <dbReference type="PROSITE" id="PS50106"/>
    </source>
</evidence>
<dbReference type="Pfam" id="PF00595">
    <property type="entry name" value="PDZ"/>
    <property type="match status" value="1"/>
</dbReference>
<dbReference type="PANTHER" id="PTHR11324">
    <property type="entry name" value="IL16-RELATED"/>
    <property type="match status" value="1"/>
</dbReference>
<keyword evidence="4" id="KW-1185">Reference proteome</keyword>
<dbReference type="PROSITE" id="PS50106">
    <property type="entry name" value="PDZ"/>
    <property type="match status" value="1"/>
</dbReference>
<feature type="region of interest" description="Disordered" evidence="1">
    <location>
        <begin position="734"/>
        <end position="757"/>
    </location>
</feature>
<feature type="region of interest" description="Disordered" evidence="1">
    <location>
        <begin position="629"/>
        <end position="666"/>
    </location>
</feature>
<dbReference type="AlphaFoldDB" id="A0A9P0AFT9"/>
<feature type="compositionally biased region" description="Low complexity" evidence="1">
    <location>
        <begin position="586"/>
        <end position="598"/>
    </location>
</feature>
<feature type="region of interest" description="Disordered" evidence="1">
    <location>
        <begin position="492"/>
        <end position="546"/>
    </location>
</feature>
<dbReference type="CDD" id="cd06763">
    <property type="entry name" value="PDZ7_PDZD2-PDZ4_hPro-IL-16-like"/>
    <property type="match status" value="1"/>
</dbReference>
<feature type="compositionally biased region" description="Low complexity" evidence="1">
    <location>
        <begin position="498"/>
        <end position="511"/>
    </location>
</feature>
<dbReference type="EMBL" id="OU963867">
    <property type="protein sequence ID" value="CAH0391930.1"/>
    <property type="molecule type" value="Genomic_DNA"/>
</dbReference>
<feature type="compositionally biased region" description="Basic and acidic residues" evidence="1">
    <location>
        <begin position="136"/>
        <end position="145"/>
    </location>
</feature>